<dbReference type="GO" id="GO:0016491">
    <property type="term" value="F:oxidoreductase activity"/>
    <property type="evidence" value="ECO:0007669"/>
    <property type="project" value="UniProtKB-KW"/>
</dbReference>
<dbReference type="Pfam" id="PF20256">
    <property type="entry name" value="MoCoBD_2"/>
    <property type="match status" value="2"/>
</dbReference>
<dbReference type="SUPFAM" id="SSF56003">
    <property type="entry name" value="Molybdenum cofactor-binding domain"/>
    <property type="match status" value="2"/>
</dbReference>
<dbReference type="STRING" id="1838286.Verru16b_02553"/>
<dbReference type="InterPro" id="IPR052516">
    <property type="entry name" value="N-heterocyclic_Hydroxylase"/>
</dbReference>
<organism evidence="2 3">
    <name type="scientific">Lacunisphaera limnophila</name>
    <dbReference type="NCBI Taxonomy" id="1838286"/>
    <lineage>
        <taxon>Bacteria</taxon>
        <taxon>Pseudomonadati</taxon>
        <taxon>Verrucomicrobiota</taxon>
        <taxon>Opitutia</taxon>
        <taxon>Opitutales</taxon>
        <taxon>Opitutaceae</taxon>
        <taxon>Lacunisphaera</taxon>
    </lineage>
</organism>
<dbReference type="InterPro" id="IPR046867">
    <property type="entry name" value="AldOxase/xan_DH_MoCoBD2"/>
</dbReference>
<dbReference type="RefSeq" id="WP_069962615.1">
    <property type="nucleotide sequence ID" value="NZ_CP016094.1"/>
</dbReference>
<dbReference type="InterPro" id="IPR012368">
    <property type="entry name" value="OxRdtase_Mopterin-bd_su_IorB"/>
</dbReference>
<dbReference type="Proteomes" id="UP000095228">
    <property type="component" value="Chromosome"/>
</dbReference>
<dbReference type="PANTHER" id="PTHR47495:SF1">
    <property type="entry name" value="BLL3820 PROTEIN"/>
    <property type="match status" value="1"/>
</dbReference>
<protein>
    <submittedName>
        <fullName evidence="2">Nicotinate dehydrogenase subunit B</fullName>
        <ecNumber evidence="2">1.17.2.1</ecNumber>
    </submittedName>
</protein>
<dbReference type="PIRSF" id="PIRSF036389">
    <property type="entry name" value="IOR_B"/>
    <property type="match status" value="1"/>
</dbReference>
<sequence>MNPVTPSPVGLVAASASRRNFLKRFGSGLFICIVVGHALGEEESEASFQTKPRVVPKGTIDFNALLRIGEDGRVTCFTGKIEMGQGPVTSLPQMLAEELDVAVDDIDIVMGDTDLCPYDQGTWGSLTTRVFGLQWSQAGAAARTVLLELAAEALRVPVTGLTVRQGVVSVTSDPSRRISYGQLTQGRRIERELVVPPVLKQPSEFKVVGQPLRRRDARDKVTGKAKYTGDLRLPGMLYASILRPPAHGATLRRIDASAVHGRDGCLVVQEPDLVAVLHELPERAEEALPDLQAEFDPSPSTLDNGNLYTHLAQAEVPSRVVKQAGELERGRARAVRPLEATYFNAYVAHAAMEPHTALAQVVDGKVTVWASTQNPFGVRAEIAQVLGVPEEQVRVITPFVGGGFGGKAMNRQAVEAARLARATGRPVQVAWSREEEFSLSNSRPAAVVRVAAGLDDAGRIAFWDYAVRFAGDRGSDLLYDVPDHRISAVGNFNGPPEVHPMPIGAWRAPGCSTNAFARESHIDRLAELAGVDPIEFRLRHLTNPRARRVLEAAAAGWGWQPGQGVTGRGLGVALGLDAGTYVATIAEVAVDPVTGAVRVKRVLCAQDMGRVINPAGAKEQMEGCIMMGLGYALTEEIRFKAGVVLDTNFDTYELPRFSWLPKIETVILDLMDEPAQGGGEPAVIVMGAVLANAIHDVTGARLLELPMTPARVKAAMGGVA</sequence>
<evidence type="ECO:0000313" key="3">
    <source>
        <dbReference type="Proteomes" id="UP000095228"/>
    </source>
</evidence>
<evidence type="ECO:0000313" key="2">
    <source>
        <dbReference type="EMBL" id="AOS45472.1"/>
    </source>
</evidence>
<dbReference type="EMBL" id="CP016094">
    <property type="protein sequence ID" value="AOS45472.1"/>
    <property type="molecule type" value="Genomic_DNA"/>
</dbReference>
<accession>A0A1D8AX52</accession>
<reference evidence="2 3" key="1">
    <citation type="submission" date="2016-06" db="EMBL/GenBank/DDBJ databases">
        <title>Three novel species with peptidoglycan cell walls form the new genus Lacunisphaera gen. nov. in the family Opitutaceae of the verrucomicrobial subdivision 4.</title>
        <authorList>
            <person name="Rast P."/>
            <person name="Gloeckner I."/>
            <person name="Jogler M."/>
            <person name="Boedeker C."/>
            <person name="Jeske O."/>
            <person name="Wiegand S."/>
            <person name="Reinhardt R."/>
            <person name="Schumann P."/>
            <person name="Rohde M."/>
            <person name="Spring S."/>
            <person name="Gloeckner F.O."/>
            <person name="Jogler C."/>
        </authorList>
    </citation>
    <scope>NUCLEOTIDE SEQUENCE [LARGE SCALE GENOMIC DNA]</scope>
    <source>
        <strain evidence="2 3">IG16b</strain>
    </source>
</reference>
<dbReference type="Pfam" id="PF02738">
    <property type="entry name" value="MoCoBD_1"/>
    <property type="match status" value="1"/>
</dbReference>
<dbReference type="InterPro" id="IPR008274">
    <property type="entry name" value="AldOxase/xan_DH_MoCoBD1"/>
</dbReference>
<dbReference type="KEGG" id="obg:Verru16b_02553"/>
<dbReference type="Gene3D" id="3.90.1170.50">
    <property type="entry name" value="Aldehyde oxidase/xanthine dehydrogenase, a/b hammerhead"/>
    <property type="match status" value="1"/>
</dbReference>
<feature type="domain" description="Aldehyde oxidase/xanthine dehydrogenase a/b hammerhead" evidence="1">
    <location>
        <begin position="222"/>
        <end position="299"/>
    </location>
</feature>
<dbReference type="OrthoDB" id="9767994at2"/>
<dbReference type="PANTHER" id="PTHR47495">
    <property type="entry name" value="ALDEHYDE DEHYDROGENASE"/>
    <property type="match status" value="1"/>
</dbReference>
<evidence type="ECO:0000259" key="1">
    <source>
        <dbReference type="SMART" id="SM01008"/>
    </source>
</evidence>
<proteinExistence type="predicted"/>
<keyword evidence="3" id="KW-1185">Reference proteome</keyword>
<dbReference type="Gene3D" id="3.30.365.10">
    <property type="entry name" value="Aldehyde oxidase/xanthine dehydrogenase, molybdopterin binding domain"/>
    <property type="match status" value="4"/>
</dbReference>
<dbReference type="EC" id="1.17.2.1" evidence="2"/>
<dbReference type="InterPro" id="IPR000674">
    <property type="entry name" value="Ald_Oxase/Xan_DH_a/b"/>
</dbReference>
<dbReference type="AlphaFoldDB" id="A0A1D8AX52"/>
<dbReference type="PATRIC" id="fig|1838286.3.peg.2567"/>
<name>A0A1D8AX52_9BACT</name>
<gene>
    <name evidence="2" type="primary">nicB_1</name>
    <name evidence="2" type="ORF">Verru16b_02553</name>
</gene>
<dbReference type="InterPro" id="IPR037165">
    <property type="entry name" value="AldOxase/xan_DH_Mopterin-bd_sf"/>
</dbReference>
<dbReference type="SMART" id="SM01008">
    <property type="entry name" value="Ald_Xan_dh_C"/>
    <property type="match status" value="1"/>
</dbReference>
<keyword evidence="2" id="KW-0560">Oxidoreductase</keyword>